<keyword evidence="4" id="KW-0408">Iron</keyword>
<dbReference type="EMBL" id="JAGGMV010000001">
    <property type="protein sequence ID" value="MBP2200736.1"/>
    <property type="molecule type" value="Genomic_DNA"/>
</dbReference>
<reference evidence="6" key="1">
    <citation type="submission" date="2021-03" db="EMBL/GenBank/DDBJ databases">
        <title>Genomic Encyclopedia of Type Strains, Phase IV (KMG-V): Genome sequencing to study the core and pangenomes of soil and plant-associated prokaryotes.</title>
        <authorList>
            <person name="Whitman W."/>
        </authorList>
    </citation>
    <scope>NUCLEOTIDE SEQUENCE</scope>
    <source>
        <strain evidence="6">C4</strain>
    </source>
</reference>
<feature type="domain" description="Rubredoxin-like" evidence="5">
    <location>
        <begin position="1"/>
        <end position="44"/>
    </location>
</feature>
<sequence>MAIWDCTICEYFYNEDKEEIPFEELPEKWYCPICGVSKKLFEKRE</sequence>
<keyword evidence="3" id="KW-0249">Electron transport</keyword>
<evidence type="ECO:0000256" key="1">
    <source>
        <dbReference type="ARBA" id="ARBA00022448"/>
    </source>
</evidence>
<gene>
    <name evidence="6" type="ORF">J3E07_000134</name>
</gene>
<evidence type="ECO:0000256" key="3">
    <source>
        <dbReference type="ARBA" id="ARBA00022982"/>
    </source>
</evidence>
<dbReference type="RefSeq" id="WP_209590117.1">
    <property type="nucleotide sequence ID" value="NZ_JAGGMU010000001.1"/>
</dbReference>
<dbReference type="OrthoDB" id="371635at2157"/>
<dbReference type="PROSITE" id="PS00202">
    <property type="entry name" value="RUBREDOXIN"/>
    <property type="match status" value="1"/>
</dbReference>
<dbReference type="InterPro" id="IPR024935">
    <property type="entry name" value="Rubredoxin_dom"/>
</dbReference>
<accession>A0A8J7RKY8</accession>
<organism evidence="6 7">
    <name type="scientific">Methanococcus voltae</name>
    <dbReference type="NCBI Taxonomy" id="2188"/>
    <lineage>
        <taxon>Archaea</taxon>
        <taxon>Methanobacteriati</taxon>
        <taxon>Methanobacteriota</taxon>
        <taxon>Methanomada group</taxon>
        <taxon>Methanococci</taxon>
        <taxon>Methanococcales</taxon>
        <taxon>Methanococcaceae</taxon>
        <taxon>Methanococcus</taxon>
    </lineage>
</organism>
<dbReference type="Pfam" id="PF00301">
    <property type="entry name" value="Rubredoxin"/>
    <property type="match status" value="1"/>
</dbReference>
<protein>
    <submittedName>
        <fullName evidence="6">Rubredoxin</fullName>
    </submittedName>
</protein>
<keyword evidence="2" id="KW-0479">Metal-binding</keyword>
<dbReference type="AlphaFoldDB" id="A0A8J7RKY8"/>
<dbReference type="Gene3D" id="2.20.28.10">
    <property type="match status" value="1"/>
</dbReference>
<dbReference type="Proteomes" id="UP000740329">
    <property type="component" value="Unassembled WGS sequence"/>
</dbReference>
<proteinExistence type="predicted"/>
<name>A0A8J7RKY8_METVO</name>
<evidence type="ECO:0000313" key="6">
    <source>
        <dbReference type="EMBL" id="MBP2200736.1"/>
    </source>
</evidence>
<dbReference type="SUPFAM" id="SSF57802">
    <property type="entry name" value="Rubredoxin-like"/>
    <property type="match status" value="1"/>
</dbReference>
<dbReference type="InterPro" id="IPR018527">
    <property type="entry name" value="Rubredoxin_Fe_BS"/>
</dbReference>
<comment type="caution">
    <text evidence="6">The sequence shown here is derived from an EMBL/GenBank/DDBJ whole genome shotgun (WGS) entry which is preliminary data.</text>
</comment>
<evidence type="ECO:0000256" key="2">
    <source>
        <dbReference type="ARBA" id="ARBA00022723"/>
    </source>
</evidence>
<dbReference type="GO" id="GO:0005506">
    <property type="term" value="F:iron ion binding"/>
    <property type="evidence" value="ECO:0007669"/>
    <property type="project" value="InterPro"/>
</dbReference>
<evidence type="ECO:0000313" key="7">
    <source>
        <dbReference type="Proteomes" id="UP000740329"/>
    </source>
</evidence>
<dbReference type="InterPro" id="IPR024934">
    <property type="entry name" value="Rubredoxin-like_dom"/>
</dbReference>
<dbReference type="PROSITE" id="PS50903">
    <property type="entry name" value="RUBREDOXIN_LIKE"/>
    <property type="match status" value="1"/>
</dbReference>
<evidence type="ECO:0000256" key="4">
    <source>
        <dbReference type="ARBA" id="ARBA00023004"/>
    </source>
</evidence>
<evidence type="ECO:0000259" key="5">
    <source>
        <dbReference type="PROSITE" id="PS50903"/>
    </source>
</evidence>
<keyword evidence="1" id="KW-0813">Transport</keyword>